<feature type="compositionally biased region" description="Basic residues" evidence="1">
    <location>
        <begin position="331"/>
        <end position="345"/>
    </location>
</feature>
<organism evidence="2 3">
    <name type="scientific">Hyaloperonospora brassicae</name>
    <name type="common">Brassica downy mildew</name>
    <name type="synonym">Peronospora brassicae</name>
    <dbReference type="NCBI Taxonomy" id="162125"/>
    <lineage>
        <taxon>Eukaryota</taxon>
        <taxon>Sar</taxon>
        <taxon>Stramenopiles</taxon>
        <taxon>Oomycota</taxon>
        <taxon>Peronosporomycetes</taxon>
        <taxon>Peronosporales</taxon>
        <taxon>Peronosporaceae</taxon>
        <taxon>Hyaloperonospora</taxon>
    </lineage>
</organism>
<name>A0AAV0SWL6_HYABA</name>
<feature type="compositionally biased region" description="Basic and acidic residues" evidence="1">
    <location>
        <begin position="489"/>
        <end position="499"/>
    </location>
</feature>
<comment type="caution">
    <text evidence="2">The sequence shown here is derived from an EMBL/GenBank/DDBJ whole genome shotgun (WGS) entry which is preliminary data.</text>
</comment>
<feature type="compositionally biased region" description="Polar residues" evidence="1">
    <location>
        <begin position="358"/>
        <end position="382"/>
    </location>
</feature>
<dbReference type="EMBL" id="CANTFL010000033">
    <property type="protein sequence ID" value="CAI5709362.1"/>
    <property type="molecule type" value="Genomic_DNA"/>
</dbReference>
<keyword evidence="3" id="KW-1185">Reference proteome</keyword>
<sequence length="667" mass="73445">MAAQSRGGGTSYATKSVSTTVDAPVWTSYLAIRSSSSSHSVTRGRTVPDTVNRRFASTNLRGRKRAKSSAGGGTLQETSTWMTLATPLGTRRSGREDGDVVLNSIRQYWEQLSSNERQQILFLDDPELVKQLYKLNLSLLCVGLMQRHLKTSVHRRVSGKTTADTKVVAVPASIGTKGVTSTDAPAGTEQTATPPPVVRALPNTCAEKTYELLEAMEFMDIGTGILTVKTELAEDTDRLFALVGDVLQGFLTSVHVLKESKFNKLFVTESETISSWANYQRLIAMLVEQLVLRSYVSHLESEAAQQMEQLLLEVSLEDNSLSTRIPTSGGKKGKSKKRKKRKPAPHKAAAADRVGVVTTASSSNGDAGGNQMENSSTAPSTNKVTAMEPVCEPIPDFTSNSAAESDCRPFVITELINEVALGGDEAISAETEAATRKVSRLNPNALVFQPQNLEPFAKKVNVQRSSCARKRSFEQYIISVPWEDVDRDGGRVFDGRTADSDSSSEDEGGNDRRASQRSRRKQRRRDEDTELESQLQQVYASTSFLFGWDFLRQCELLDTNVHWSELTLWQTAPKEVVRYFSPENGDRVSRFQASHLLAPARSVSSRYYFNMQPSAPFGSPLLLPPAGTEQVPLCGSFDYPLHTVVSSPNFSSVQYYHASEHDEDDQT</sequence>
<reference evidence="2" key="1">
    <citation type="submission" date="2022-12" db="EMBL/GenBank/DDBJ databases">
        <authorList>
            <person name="Webb A."/>
        </authorList>
    </citation>
    <scope>NUCLEOTIDE SEQUENCE</scope>
    <source>
        <strain evidence="2">Hp1</strain>
    </source>
</reference>
<proteinExistence type="predicted"/>
<feature type="region of interest" description="Disordered" evidence="1">
    <location>
        <begin position="489"/>
        <end position="529"/>
    </location>
</feature>
<gene>
    <name evidence="2" type="ORF">HBR001_LOCUS262</name>
</gene>
<feature type="region of interest" description="Disordered" evidence="1">
    <location>
        <begin position="322"/>
        <end position="382"/>
    </location>
</feature>
<dbReference type="Proteomes" id="UP001162031">
    <property type="component" value="Unassembled WGS sequence"/>
</dbReference>
<evidence type="ECO:0000313" key="2">
    <source>
        <dbReference type="EMBL" id="CAI5709362.1"/>
    </source>
</evidence>
<protein>
    <submittedName>
        <fullName evidence="2">Uncharacterized protein</fullName>
    </submittedName>
</protein>
<evidence type="ECO:0000313" key="3">
    <source>
        <dbReference type="Proteomes" id="UP001162031"/>
    </source>
</evidence>
<accession>A0AAV0SWL6</accession>
<dbReference type="AlphaFoldDB" id="A0AAV0SWL6"/>
<evidence type="ECO:0000256" key="1">
    <source>
        <dbReference type="SAM" id="MobiDB-lite"/>
    </source>
</evidence>